<feature type="region of interest" description="Disordered" evidence="1">
    <location>
        <begin position="376"/>
        <end position="399"/>
    </location>
</feature>
<feature type="domain" description="Peroxisome membrane anchor protein Pex14p N-terminal" evidence="2">
    <location>
        <begin position="47"/>
        <end position="92"/>
    </location>
</feature>
<protein>
    <recommendedName>
        <fullName evidence="2">Peroxisome membrane anchor protein Pex14p N-terminal domain-containing protein</fullName>
    </recommendedName>
</protein>
<dbReference type="Pfam" id="PF04695">
    <property type="entry name" value="Pex14_N"/>
    <property type="match status" value="1"/>
</dbReference>
<reference evidence="3" key="1">
    <citation type="journal article" date="2021" name="New Phytol.">
        <title>Evolutionary innovations through gain and loss of genes in the ectomycorrhizal Boletales.</title>
        <authorList>
            <person name="Wu G."/>
            <person name="Miyauchi S."/>
            <person name="Morin E."/>
            <person name="Kuo A."/>
            <person name="Drula E."/>
            <person name="Varga T."/>
            <person name="Kohler A."/>
            <person name="Feng B."/>
            <person name="Cao Y."/>
            <person name="Lipzen A."/>
            <person name="Daum C."/>
            <person name="Hundley H."/>
            <person name="Pangilinan J."/>
            <person name="Johnson J."/>
            <person name="Barry K."/>
            <person name="LaButti K."/>
            <person name="Ng V."/>
            <person name="Ahrendt S."/>
            <person name="Min B."/>
            <person name="Choi I.G."/>
            <person name="Park H."/>
            <person name="Plett J.M."/>
            <person name="Magnuson J."/>
            <person name="Spatafora J.W."/>
            <person name="Nagy L.G."/>
            <person name="Henrissat B."/>
            <person name="Grigoriev I.V."/>
            <person name="Yang Z.L."/>
            <person name="Xu J."/>
            <person name="Martin F.M."/>
        </authorList>
    </citation>
    <scope>NUCLEOTIDE SEQUENCE</scope>
    <source>
        <strain evidence="3">KKN 215</strain>
    </source>
</reference>
<dbReference type="InterPro" id="IPR036388">
    <property type="entry name" value="WH-like_DNA-bd_sf"/>
</dbReference>
<evidence type="ECO:0000313" key="3">
    <source>
        <dbReference type="EMBL" id="KAH8094832.1"/>
    </source>
</evidence>
<keyword evidence="4" id="KW-1185">Reference proteome</keyword>
<dbReference type="Proteomes" id="UP000813824">
    <property type="component" value="Unassembled WGS sequence"/>
</dbReference>
<name>A0A8K0UKG1_9AGAR</name>
<dbReference type="OrthoDB" id="441517at2759"/>
<organism evidence="3 4">
    <name type="scientific">Cristinia sonorae</name>
    <dbReference type="NCBI Taxonomy" id="1940300"/>
    <lineage>
        <taxon>Eukaryota</taxon>
        <taxon>Fungi</taxon>
        <taxon>Dikarya</taxon>
        <taxon>Basidiomycota</taxon>
        <taxon>Agaricomycotina</taxon>
        <taxon>Agaricomycetes</taxon>
        <taxon>Agaricomycetidae</taxon>
        <taxon>Agaricales</taxon>
        <taxon>Pleurotineae</taxon>
        <taxon>Stephanosporaceae</taxon>
        <taxon>Cristinia</taxon>
    </lineage>
</organism>
<feature type="region of interest" description="Disordered" evidence="1">
    <location>
        <begin position="1"/>
        <end position="45"/>
    </location>
</feature>
<gene>
    <name evidence="3" type="ORF">BXZ70DRAFT_946229</name>
</gene>
<sequence length="399" mass="44185">MMSDDSHPEQPQPTIPVASDSQADVPSHKTQVPDAQTAVDSTATTSDRAQLLDRARTFLHSPQVRNEDYAAKYRFLAEKGLNEVEIHGLLNEVPSHTPAIPPRTYPQPPPSNLPGLFIGLARILSWAAGGSLALLFVYFRYIYPRLTQSYQARLSLRNHQKDLLSKLSASLTDLRSAQKETFPVLPIPDSYKEEAKYRDCHSLESIFAASEKVDDIPPLSLLRCAFEELGSHKENVVTSDLLFETLEARNAWIGSEEGTGYAQCLWNCLNNTPLFVKREAEGKEAWTYTPQTPPPPPPSFISLSNLRSSLPQPPSNQPRFQHTMQALSDFTGYIAAQTYGIPTNFRLGMGALLSPEAEDVRREIRALKGLVLNRRSFMPASPRPPSVNDGPPVASVPAT</sequence>
<dbReference type="AlphaFoldDB" id="A0A8K0UKG1"/>
<accession>A0A8K0UKG1</accession>
<evidence type="ECO:0000259" key="2">
    <source>
        <dbReference type="Pfam" id="PF04695"/>
    </source>
</evidence>
<evidence type="ECO:0000313" key="4">
    <source>
        <dbReference type="Proteomes" id="UP000813824"/>
    </source>
</evidence>
<comment type="caution">
    <text evidence="3">The sequence shown here is derived from an EMBL/GenBank/DDBJ whole genome shotgun (WGS) entry which is preliminary data.</text>
</comment>
<proteinExistence type="predicted"/>
<dbReference type="InterPro" id="IPR006785">
    <property type="entry name" value="Pex14_N"/>
</dbReference>
<feature type="compositionally biased region" description="Polar residues" evidence="1">
    <location>
        <begin position="19"/>
        <end position="45"/>
    </location>
</feature>
<dbReference type="EMBL" id="JAEVFJ010000024">
    <property type="protein sequence ID" value="KAH8094832.1"/>
    <property type="molecule type" value="Genomic_DNA"/>
</dbReference>
<evidence type="ECO:0000256" key="1">
    <source>
        <dbReference type="SAM" id="MobiDB-lite"/>
    </source>
</evidence>
<dbReference type="Gene3D" id="1.10.10.10">
    <property type="entry name" value="Winged helix-like DNA-binding domain superfamily/Winged helix DNA-binding domain"/>
    <property type="match status" value="1"/>
</dbReference>